<protein>
    <recommendedName>
        <fullName evidence="1">CHAT domain-containing protein</fullName>
    </recommendedName>
</protein>
<dbReference type="InterPro" id="IPR024983">
    <property type="entry name" value="CHAT_dom"/>
</dbReference>
<dbReference type="Proteomes" id="UP000656319">
    <property type="component" value="Unassembled WGS sequence"/>
</dbReference>
<organism evidence="2 3">
    <name type="scientific">Paraburkholderia hiiakae</name>
    <dbReference type="NCBI Taxonomy" id="1081782"/>
    <lineage>
        <taxon>Bacteria</taxon>
        <taxon>Pseudomonadati</taxon>
        <taxon>Pseudomonadota</taxon>
        <taxon>Betaproteobacteria</taxon>
        <taxon>Burkholderiales</taxon>
        <taxon>Burkholderiaceae</taxon>
        <taxon>Paraburkholderia</taxon>
    </lineage>
</organism>
<comment type="caution">
    <text evidence="2">The sequence shown here is derived from an EMBL/GenBank/DDBJ whole genome shotgun (WGS) entry which is preliminary data.</text>
</comment>
<name>A0ABN7I668_9BURK</name>
<feature type="domain" description="CHAT" evidence="1">
    <location>
        <begin position="611"/>
        <end position="932"/>
    </location>
</feature>
<keyword evidence="3" id="KW-1185">Reference proteome</keyword>
<evidence type="ECO:0000259" key="1">
    <source>
        <dbReference type="Pfam" id="PF12770"/>
    </source>
</evidence>
<dbReference type="Pfam" id="PF12770">
    <property type="entry name" value="CHAT"/>
    <property type="match status" value="1"/>
</dbReference>
<dbReference type="EMBL" id="CAJHCQ010000014">
    <property type="protein sequence ID" value="CAD6549714.1"/>
    <property type="molecule type" value="Genomic_DNA"/>
</dbReference>
<evidence type="ECO:0000313" key="2">
    <source>
        <dbReference type="EMBL" id="CAD6549714.1"/>
    </source>
</evidence>
<gene>
    <name evidence="2" type="ORF">LMG27952_04886</name>
</gene>
<proteinExistence type="predicted"/>
<reference evidence="2 3" key="1">
    <citation type="submission" date="2020-10" db="EMBL/GenBank/DDBJ databases">
        <authorList>
            <person name="Peeters C."/>
        </authorList>
    </citation>
    <scope>NUCLEOTIDE SEQUENCE [LARGE SCALE GENOMIC DNA]</scope>
    <source>
        <strain evidence="2 3">LMG 27952</strain>
    </source>
</reference>
<sequence>MLALALLCVACQTLDADSVAHSRKGHHLGNGSHHEETRDAAGEHVVRQQLAQTPDCEVRFALLDGVAREDERAGRMVDYYHVLDLIESDGAISPGRRSLAASELAEFYLAEGELARGGRMIDDAKRYADEVKDSEREHLPLDPTFAALHAEAELAWRFRGQYDVALHLGREATDLGWRDLANSALSPARREAAVNELTSAAPREVSMLIRWNRAAEALSQVDELRWDLDNGSSPHSTPLQRAEVARARAIALTAFDDYDAALASINSAIEGFRAAGLTPASTQYAESLRLRLLIALAMERIGDYRADLAGLQVAASANPLEGTATSVVIDRSLAFAVNGDWTGAQRSIAAEPQLNMSSGNSMSYRRQKHNAWSATNRAGIKFRSALAMLYRLEDPRGGVSAAEIADYVDPWFNSYDDWDDDNTRGGTIDDGVLALSMARLMSKGVQGGALAFRVAELLHSNATQGAMNDGAARLAAQTPGLRALVEEEATLRYQLATSATPSPGTEDKLRALHARIVAEFPRYQQLIAPAIPKPEDVAGVLHTNEAYIDLYAGRDASYAFVVRSDAPLHAVVLPVTREAIARQVAALRAAFDAATPPEQPGDLAGFDLVAAAQLYRALIAPIESDLQGAKTVYLSTSGILSSIPYEVLLRRPALNLAGADWWINSTTPARVPSASALVSARAVRGAHASDALVAFADPSFDGSATAPQTGVANSDTVATAGARAFPVDVRTLSFDYRRVAPLPETLGEANAIAKALGASQDSVISGLAASRSHVLAQDLSNERVVLFATHGVLPGEVPGLRNSGLALAYEGRGLPDSVLTADDIVTLRLNADWVVLSACNTGLATGGAGDSVSALTRAFFSAGARTLLVTQWAVESRSAALVTTSLFEAYARDPALSKADALAQAERAMAAGKDGSLYRHPYFWGAYFLAGDGRR</sequence>
<evidence type="ECO:0000313" key="3">
    <source>
        <dbReference type="Proteomes" id="UP000656319"/>
    </source>
</evidence>
<accession>A0ABN7I668</accession>